<dbReference type="GO" id="GO:0016020">
    <property type="term" value="C:membrane"/>
    <property type="evidence" value="ECO:0007669"/>
    <property type="project" value="UniProtKB-SubCell"/>
</dbReference>
<comment type="subcellular location">
    <subcellularLocation>
        <location evidence="1">Membrane</location>
        <topology evidence="1">Multi-pass membrane protein</topology>
    </subcellularLocation>
</comment>
<dbReference type="AlphaFoldDB" id="A0A1E4SV62"/>
<evidence type="ECO:0000313" key="8">
    <source>
        <dbReference type="EMBL" id="ODV83400.1"/>
    </source>
</evidence>
<dbReference type="Pfam" id="PF05277">
    <property type="entry name" value="DUF726"/>
    <property type="match status" value="1"/>
</dbReference>
<dbReference type="PANTHER" id="PTHR17920">
    <property type="entry name" value="TRANSMEMBRANE AND COILED-COIL DOMAIN-CONTAINING PROTEIN 4 TMCO4"/>
    <property type="match status" value="1"/>
</dbReference>
<feature type="compositionally biased region" description="Basic and acidic residues" evidence="6">
    <location>
        <begin position="935"/>
        <end position="963"/>
    </location>
</feature>
<keyword evidence="5 7" id="KW-0472">Membrane</keyword>
<feature type="compositionally biased region" description="Polar residues" evidence="6">
    <location>
        <begin position="1109"/>
        <end position="1192"/>
    </location>
</feature>
<dbReference type="PANTHER" id="PTHR17920:SF3">
    <property type="entry name" value="TRANSMEMBRANE AND COILED-COIL DOMAIN-CONTAINING PROTEIN 4"/>
    <property type="match status" value="1"/>
</dbReference>
<gene>
    <name evidence="8" type="ORF">CANARDRAFT_30023</name>
</gene>
<comment type="similarity">
    <text evidence="2">Belongs to the TMCO4 family.</text>
</comment>
<organism evidence="8 9">
    <name type="scientific">[Candida] arabinofermentans NRRL YB-2248</name>
    <dbReference type="NCBI Taxonomy" id="983967"/>
    <lineage>
        <taxon>Eukaryota</taxon>
        <taxon>Fungi</taxon>
        <taxon>Dikarya</taxon>
        <taxon>Ascomycota</taxon>
        <taxon>Saccharomycotina</taxon>
        <taxon>Pichiomycetes</taxon>
        <taxon>Pichiales</taxon>
        <taxon>Pichiaceae</taxon>
        <taxon>Ogataea</taxon>
        <taxon>Ogataea/Candida clade</taxon>
    </lineage>
</organism>
<proteinExistence type="inferred from homology"/>
<evidence type="ECO:0000256" key="6">
    <source>
        <dbReference type="SAM" id="MobiDB-lite"/>
    </source>
</evidence>
<dbReference type="EMBL" id="KV453864">
    <property type="protein sequence ID" value="ODV83400.1"/>
    <property type="molecule type" value="Genomic_DNA"/>
</dbReference>
<evidence type="ECO:0000256" key="1">
    <source>
        <dbReference type="ARBA" id="ARBA00004141"/>
    </source>
</evidence>
<feature type="transmembrane region" description="Helical" evidence="7">
    <location>
        <begin position="533"/>
        <end position="561"/>
    </location>
</feature>
<dbReference type="SUPFAM" id="SSF53474">
    <property type="entry name" value="alpha/beta-Hydrolases"/>
    <property type="match status" value="1"/>
</dbReference>
<evidence type="ECO:0000256" key="2">
    <source>
        <dbReference type="ARBA" id="ARBA00009824"/>
    </source>
</evidence>
<evidence type="ECO:0008006" key="10">
    <source>
        <dbReference type="Google" id="ProtNLM"/>
    </source>
</evidence>
<evidence type="ECO:0000313" key="9">
    <source>
        <dbReference type="Proteomes" id="UP000094801"/>
    </source>
</evidence>
<keyword evidence="9" id="KW-1185">Reference proteome</keyword>
<dbReference type="InterPro" id="IPR007941">
    <property type="entry name" value="DUF726"/>
</dbReference>
<feature type="region of interest" description="Disordered" evidence="6">
    <location>
        <begin position="266"/>
        <end position="302"/>
    </location>
</feature>
<sequence>MSSSNVNSPNIEALRKRDSIISTKLALSSTTDLSIPNADLIHSQYNNNNSSDSDLSDTDDFVEFQLGSKTKDTKINETVTIMNRNLSRVKKDSIMDQLRKSASQEQIIENDESGQRDYNNSTINKLDVVDMNRRLPSKNSSIDDSDDEDWKEMDTQLNYTDIYNIKGDKIQSFIHSSDTITNQNKAQDVDSPVQSSTNLFDTIKWSKKNEQTIHNNNNNNGAGDIEDSATLGYTRIAAEEQATKFNDMDQKFDYLFVNEDSNLRKLHHSNGSRGSGDGSDLQNTTFENDKQQQQQEDQKNIEMNPDSQLATTRSMLQEPQKIAYAALIKLIIVRMHTQLTEIRGSGSISIMKKLAIAQKSYTRWSMNVMNQLYDHLGVKEGKEREMIENLSCHGVETKDLVSWLDINLTISNPLKKQIQTDNDNDNDEEIKVIGVDNENETLEIDVRWTLICDLFLILLESSIYDARSRTLLLSFADAIGIKNLEVYQFERRITDALEMDGTLAMMNNSQTWDEKDILKEHSKKFKKQKYVKIAFATVAGGLVIGLSAGVLAPVIGAGIAAGLTTIGIGGTSGFLAGAASTSIITTTGALAGMRVGSKGMSRRAGSVQTFEFKPLHNTGRVNLILTVSGWMSGKMDDIRLPFSTVDPVMGDLYSLLWEPEMLTSMGQTISILASEVLTQSIQQILGSTVLIALMSAVQLPMMLTKLGYLLDNPWNVSLDRAWSAGLVLADTLRRGKLGIRPITLVGFSLGARLIYSCLLDLAKTGDYGLVENVFLFGSPYVIKADQIAMARSVVGGRYVNGYSKKDWILGYLYRATSGGLSTVAGLSEVEGMENFNCSEYIQGHMEYRKVMPKLLMELGWEVLNEDFIEIEQPDPEQTERQRKLIHDFEEASKQLDKNKKDKNNNKKKKKTWYNKWFSKQNKEWWEMYEEGINEQHEKEGEGEGEGDKSKENESESDSTAKDEDHDDVNTLFDLNQLQKEVENIEVEAANLKEFKLKSPNVSKSENFESIPKTPKVSMNEDEFITDDNITPEQSKGDTDTDIGIGIGIEDGKRKSATNVKRRSASNSLFNISVVQSPTKKETEPQMRSFRITSNSNEGKGTQQQQQQQRSSSFNFNVIQTSNSTSLIPSQASKSDDSSNGAALQPSQASKSDDFSNNAALQPSQASKSDDFSNNAPQPSQASKIAQTKNILNKSIEEKSIPPTVESEERTVNNHDDTYGEDDINMEENIKITYDDEFEMLNDKITKDNESSVSQELDYGDDDEFPTDERNIEITFS</sequence>
<evidence type="ECO:0000256" key="4">
    <source>
        <dbReference type="ARBA" id="ARBA00022989"/>
    </source>
</evidence>
<accession>A0A1E4SV62</accession>
<keyword evidence="4 7" id="KW-1133">Transmembrane helix</keyword>
<keyword evidence="3 7" id="KW-0812">Transmembrane</keyword>
<evidence type="ECO:0000256" key="7">
    <source>
        <dbReference type="SAM" id="Phobius"/>
    </source>
</evidence>
<evidence type="ECO:0000256" key="3">
    <source>
        <dbReference type="ARBA" id="ARBA00022692"/>
    </source>
</evidence>
<protein>
    <recommendedName>
        <fullName evidence="10">DUF726-domain-containing protein</fullName>
    </recommendedName>
</protein>
<dbReference type="Proteomes" id="UP000094801">
    <property type="component" value="Unassembled WGS sequence"/>
</dbReference>
<feature type="compositionally biased region" description="Polar residues" evidence="6">
    <location>
        <begin position="1090"/>
        <end position="1101"/>
    </location>
</feature>
<feature type="transmembrane region" description="Helical" evidence="7">
    <location>
        <begin position="573"/>
        <end position="593"/>
    </location>
</feature>
<feature type="region of interest" description="Disordered" evidence="6">
    <location>
        <begin position="935"/>
        <end position="969"/>
    </location>
</feature>
<dbReference type="OrthoDB" id="277931at2759"/>
<name>A0A1E4SV62_9ASCO</name>
<feature type="region of interest" description="Disordered" evidence="6">
    <location>
        <begin position="1000"/>
        <end position="1221"/>
    </location>
</feature>
<reference evidence="9" key="1">
    <citation type="submission" date="2016-04" db="EMBL/GenBank/DDBJ databases">
        <title>Comparative genomics of biotechnologically important yeasts.</title>
        <authorList>
            <consortium name="DOE Joint Genome Institute"/>
            <person name="Riley R."/>
            <person name="Haridas S."/>
            <person name="Wolfe K.H."/>
            <person name="Lopes M.R."/>
            <person name="Hittinger C.T."/>
            <person name="Goker M."/>
            <person name="Salamov A."/>
            <person name="Wisecaver J."/>
            <person name="Long T.M."/>
            <person name="Aerts A.L."/>
            <person name="Barry K."/>
            <person name="Choi C."/>
            <person name="Clum A."/>
            <person name="Coughlan A.Y."/>
            <person name="Deshpande S."/>
            <person name="Douglass A.P."/>
            <person name="Hanson S.J."/>
            <person name="Klenk H.-P."/>
            <person name="Labutti K."/>
            <person name="Lapidus A."/>
            <person name="Lindquist E."/>
            <person name="Lipzen A."/>
            <person name="Meier-Kolthoff J.P."/>
            <person name="Ohm R.A."/>
            <person name="Otillar R.P."/>
            <person name="Pangilinan J."/>
            <person name="Peng Y."/>
            <person name="Rokas A."/>
            <person name="Rosa C.A."/>
            <person name="Scheuner C."/>
            <person name="Sibirny A.A."/>
            <person name="Slot J.C."/>
            <person name="Stielow J.B."/>
            <person name="Sun H."/>
            <person name="Kurtzman C.P."/>
            <person name="Blackwell M."/>
            <person name="Grigoriev I.V."/>
            <person name="Jeffries T.W."/>
        </authorList>
    </citation>
    <scope>NUCLEOTIDE SEQUENCE [LARGE SCALE GENOMIC DNA]</scope>
    <source>
        <strain evidence="9">NRRL YB-2248</strain>
    </source>
</reference>
<feature type="compositionally biased region" description="Polar residues" evidence="6">
    <location>
        <begin position="1064"/>
        <end position="1077"/>
    </location>
</feature>
<feature type="compositionally biased region" description="Basic and acidic residues" evidence="6">
    <location>
        <begin position="1206"/>
        <end position="1217"/>
    </location>
</feature>
<evidence type="ECO:0000256" key="5">
    <source>
        <dbReference type="ARBA" id="ARBA00023136"/>
    </source>
</evidence>
<dbReference type="InterPro" id="IPR029058">
    <property type="entry name" value="AB_hydrolase_fold"/>
</dbReference>